<comment type="caution">
    <text evidence="5">The sequence shown here is derived from an EMBL/GenBank/DDBJ whole genome shotgun (WGS) entry which is preliminary data.</text>
</comment>
<feature type="repeat" description="WD" evidence="2">
    <location>
        <begin position="439"/>
        <end position="473"/>
    </location>
</feature>
<reference evidence="5" key="1">
    <citation type="submission" date="2021-02" db="EMBL/GenBank/DDBJ databases">
        <authorList>
            <person name="Nowell W R."/>
        </authorList>
    </citation>
    <scope>NUCLEOTIDE SEQUENCE</scope>
</reference>
<dbReference type="PROSITE" id="PS50294">
    <property type="entry name" value="WD_REPEATS_REGION"/>
    <property type="match status" value="1"/>
</dbReference>
<dbReference type="Gene3D" id="2.130.10.10">
    <property type="entry name" value="YVTN repeat-like/Quinoprotein amine dehydrogenase"/>
    <property type="match status" value="2"/>
</dbReference>
<dbReference type="Pfam" id="PF00400">
    <property type="entry name" value="WD40"/>
    <property type="match status" value="1"/>
</dbReference>
<accession>A0A814WQE2</accession>
<dbReference type="AlphaFoldDB" id="A0A814WQE2"/>
<proteinExistence type="predicted"/>
<dbReference type="InterPro" id="IPR015943">
    <property type="entry name" value="WD40/YVTN_repeat-like_dom_sf"/>
</dbReference>
<evidence type="ECO:0000256" key="1">
    <source>
        <dbReference type="ARBA" id="ARBA00022737"/>
    </source>
</evidence>
<evidence type="ECO:0000313" key="7">
    <source>
        <dbReference type="Proteomes" id="UP000663852"/>
    </source>
</evidence>
<evidence type="ECO:0000313" key="6">
    <source>
        <dbReference type="Proteomes" id="UP000663828"/>
    </source>
</evidence>
<dbReference type="InterPro" id="IPR011992">
    <property type="entry name" value="EF-hand-dom_pair"/>
</dbReference>
<name>A0A814WQE2_ADIRI</name>
<dbReference type="PROSITE" id="PS50222">
    <property type="entry name" value="EF_HAND_2"/>
    <property type="match status" value="1"/>
</dbReference>
<dbReference type="PANTHER" id="PTHR44324">
    <property type="entry name" value="WD40 REPEAT DOMAIN 95"/>
    <property type="match status" value="1"/>
</dbReference>
<dbReference type="InterPro" id="IPR036322">
    <property type="entry name" value="WD40_repeat_dom_sf"/>
</dbReference>
<dbReference type="OrthoDB" id="10251381at2759"/>
<keyword evidence="2" id="KW-0853">WD repeat</keyword>
<dbReference type="Proteomes" id="UP000663852">
    <property type="component" value="Unassembled WGS sequence"/>
</dbReference>
<protein>
    <recommendedName>
        <fullName evidence="3">EF-hand domain-containing protein</fullName>
    </recommendedName>
</protein>
<gene>
    <name evidence="5" type="ORF">EDS130_LOCUS25606</name>
    <name evidence="4" type="ORF">XAT740_LOCUS1757</name>
</gene>
<feature type="domain" description="EF-hand" evidence="3">
    <location>
        <begin position="88"/>
        <end position="123"/>
    </location>
</feature>
<dbReference type="SMART" id="SM00320">
    <property type="entry name" value="WD40"/>
    <property type="match status" value="5"/>
</dbReference>
<evidence type="ECO:0000313" key="5">
    <source>
        <dbReference type="EMBL" id="CAF1205509.1"/>
    </source>
</evidence>
<organism evidence="5 7">
    <name type="scientific">Adineta ricciae</name>
    <name type="common">Rotifer</name>
    <dbReference type="NCBI Taxonomy" id="249248"/>
    <lineage>
        <taxon>Eukaryota</taxon>
        <taxon>Metazoa</taxon>
        <taxon>Spiralia</taxon>
        <taxon>Gnathifera</taxon>
        <taxon>Rotifera</taxon>
        <taxon>Eurotatoria</taxon>
        <taxon>Bdelloidea</taxon>
        <taxon>Adinetida</taxon>
        <taxon>Adinetidae</taxon>
        <taxon>Adineta</taxon>
    </lineage>
</organism>
<keyword evidence="1" id="KW-0677">Repeat</keyword>
<dbReference type="PANTHER" id="PTHR44324:SF1">
    <property type="entry name" value="WD REPEAT-CONTAINING PROTEIN 49"/>
    <property type="match status" value="1"/>
</dbReference>
<dbReference type="SUPFAM" id="SSF50978">
    <property type="entry name" value="WD40 repeat-like"/>
    <property type="match status" value="1"/>
</dbReference>
<dbReference type="Proteomes" id="UP000663828">
    <property type="component" value="Unassembled WGS sequence"/>
</dbReference>
<dbReference type="InterPro" id="IPR001680">
    <property type="entry name" value="WD40_rpt"/>
</dbReference>
<dbReference type="EMBL" id="CAJNOJ010000151">
    <property type="protein sequence ID" value="CAF1205509.1"/>
    <property type="molecule type" value="Genomic_DNA"/>
</dbReference>
<evidence type="ECO:0000259" key="3">
    <source>
        <dbReference type="PROSITE" id="PS50222"/>
    </source>
</evidence>
<evidence type="ECO:0000256" key="2">
    <source>
        <dbReference type="PROSITE-ProRule" id="PRU00221"/>
    </source>
</evidence>
<dbReference type="SUPFAM" id="SSF47473">
    <property type="entry name" value="EF-hand"/>
    <property type="match status" value="1"/>
</dbReference>
<dbReference type="EMBL" id="CAJNOR010000056">
    <property type="protein sequence ID" value="CAF0776912.1"/>
    <property type="molecule type" value="Genomic_DNA"/>
</dbReference>
<keyword evidence="6" id="KW-1185">Reference proteome</keyword>
<dbReference type="InterPro" id="IPR051242">
    <property type="entry name" value="WD-EF-hand_domain"/>
</dbReference>
<dbReference type="GO" id="GO:0005509">
    <property type="term" value="F:calcium ion binding"/>
    <property type="evidence" value="ECO:0007669"/>
    <property type="project" value="InterPro"/>
</dbReference>
<dbReference type="InterPro" id="IPR002048">
    <property type="entry name" value="EF_hand_dom"/>
</dbReference>
<evidence type="ECO:0000313" key="4">
    <source>
        <dbReference type="EMBL" id="CAF0776912.1"/>
    </source>
</evidence>
<sequence length="501" mass="57096">MSDKQRPSIALSVGLKGVAAASKFKGLLNQPSLSSFSNPEDVKEERIEIQNLLRLEDLEKLRSEGFSGNKSLNKEQFISFLRQALPRGTNRDYDELFEAVDVTKEGRISWDNLAEYIVLKLTDSDDRQKATTIPSWKGGKSAINSHRDSIKRIQHMDSLGRYISLSREGTICIYDDDMQLFKSISASTENCKSRDLWITDFALMPNNSKIALAYTSKEIIIFDMTPKLELNLSYRIVGMEGTPFCLDYWFDPENLNDAILSWGDVKGNVHAIFFNSAVIALIERPARQTTDAEYKKVQLADIANGNYKNASYATYHAHGEWTRKVKYVEHLECFVSCSTDAKTALVFAWLEKSGLTVRNPDIIRDRSNYSVRVRRLREGRNTVYIEQGVNSFDYSRNFNLIETVLSFLYISLISLATAGANCQVRLWNPFVLSKPNGTLIGHMRSVLFVQFIHSRAQVISFSKDKILRIWDVQLQICLQRLANIFPRGPEGKKRHAKEKAK</sequence>
<dbReference type="PROSITE" id="PS50082">
    <property type="entry name" value="WD_REPEATS_2"/>
    <property type="match status" value="1"/>
</dbReference>